<comment type="caution">
    <text evidence="1">The sequence shown here is derived from an EMBL/GenBank/DDBJ whole genome shotgun (WGS) entry which is preliminary data.</text>
</comment>
<gene>
    <name evidence="1" type="ORF">CHS0354_032669</name>
</gene>
<evidence type="ECO:0000313" key="2">
    <source>
        <dbReference type="Proteomes" id="UP001195483"/>
    </source>
</evidence>
<proteinExistence type="predicted"/>
<name>A0AAE0TGC5_9BIVA</name>
<reference evidence="1" key="3">
    <citation type="submission" date="2023-05" db="EMBL/GenBank/DDBJ databases">
        <authorList>
            <person name="Smith C.H."/>
        </authorList>
    </citation>
    <scope>NUCLEOTIDE SEQUENCE</scope>
    <source>
        <strain evidence="1">CHS0354</strain>
        <tissue evidence="1">Mantle</tissue>
    </source>
</reference>
<dbReference type="Proteomes" id="UP001195483">
    <property type="component" value="Unassembled WGS sequence"/>
</dbReference>
<reference evidence="1" key="1">
    <citation type="journal article" date="2021" name="Genome Biol. Evol.">
        <title>A High-Quality Reference Genome for a Parasitic Bivalve with Doubly Uniparental Inheritance (Bivalvia: Unionida).</title>
        <authorList>
            <person name="Smith C.H."/>
        </authorList>
    </citation>
    <scope>NUCLEOTIDE SEQUENCE</scope>
    <source>
        <strain evidence="1">CHS0354</strain>
    </source>
</reference>
<accession>A0AAE0TGC5</accession>
<organism evidence="1 2">
    <name type="scientific">Potamilus streckersoni</name>
    <dbReference type="NCBI Taxonomy" id="2493646"/>
    <lineage>
        <taxon>Eukaryota</taxon>
        <taxon>Metazoa</taxon>
        <taxon>Spiralia</taxon>
        <taxon>Lophotrochozoa</taxon>
        <taxon>Mollusca</taxon>
        <taxon>Bivalvia</taxon>
        <taxon>Autobranchia</taxon>
        <taxon>Heteroconchia</taxon>
        <taxon>Palaeoheterodonta</taxon>
        <taxon>Unionida</taxon>
        <taxon>Unionoidea</taxon>
        <taxon>Unionidae</taxon>
        <taxon>Ambleminae</taxon>
        <taxon>Lampsilini</taxon>
        <taxon>Potamilus</taxon>
    </lineage>
</organism>
<reference evidence="1" key="2">
    <citation type="journal article" date="2021" name="Genome Biol. Evol.">
        <title>Developing a high-quality reference genome for a parasitic bivalve with doubly uniparental inheritance (Bivalvia: Unionida).</title>
        <authorList>
            <person name="Smith C.H."/>
        </authorList>
    </citation>
    <scope>NUCLEOTIDE SEQUENCE</scope>
    <source>
        <strain evidence="1">CHS0354</strain>
        <tissue evidence="1">Mantle</tissue>
    </source>
</reference>
<dbReference type="EMBL" id="JAEAOA010001923">
    <property type="protein sequence ID" value="KAK3609143.1"/>
    <property type="molecule type" value="Genomic_DNA"/>
</dbReference>
<protein>
    <submittedName>
        <fullName evidence="1">Uncharacterized protein</fullName>
    </submittedName>
</protein>
<evidence type="ECO:0000313" key="1">
    <source>
        <dbReference type="EMBL" id="KAK3609143.1"/>
    </source>
</evidence>
<dbReference type="AlphaFoldDB" id="A0AAE0TGC5"/>
<keyword evidence="2" id="KW-1185">Reference proteome</keyword>
<sequence length="99" mass="11211">MEVEQVQDYIKVEKDENIIEDVVSGKWSIFKHMVDFGTKVIAETLNIVYHSSNIYINRAQIEVENRNSTFIISGGIRRAGCGHARIKTILIQATDSSIN</sequence>